<keyword evidence="3" id="KW-0808">Transferase</keyword>
<keyword evidence="2" id="KW-0328">Glycosyltransferase</keyword>
<evidence type="ECO:0000256" key="5">
    <source>
        <dbReference type="SAM" id="SignalP"/>
    </source>
</evidence>
<feature type="transmembrane region" description="Helical" evidence="4">
    <location>
        <begin position="120"/>
        <end position="143"/>
    </location>
</feature>
<dbReference type="InterPro" id="IPR002213">
    <property type="entry name" value="UDP_glucos_trans"/>
</dbReference>
<dbReference type="PANTHER" id="PTHR48043">
    <property type="entry name" value="EG:EG0003.4 PROTEIN-RELATED"/>
    <property type="match status" value="1"/>
</dbReference>
<keyword evidence="4" id="KW-0812">Transmembrane</keyword>
<feature type="chain" id="PRO_5021244053" evidence="5">
    <location>
        <begin position="26"/>
        <end position="155"/>
    </location>
</feature>
<keyword evidence="4" id="KW-0472">Membrane</keyword>
<evidence type="ECO:0000313" key="6">
    <source>
        <dbReference type="Ensembl" id="ENSHHUP00000073250.1"/>
    </source>
</evidence>
<evidence type="ECO:0000313" key="7">
    <source>
        <dbReference type="Proteomes" id="UP000314982"/>
    </source>
</evidence>
<dbReference type="GeneTree" id="ENSGT00940000164678"/>
<dbReference type="GO" id="GO:0008194">
    <property type="term" value="F:UDP-glycosyltransferase activity"/>
    <property type="evidence" value="ECO:0007669"/>
    <property type="project" value="InterPro"/>
</dbReference>
<proteinExistence type="inferred from homology"/>
<evidence type="ECO:0000256" key="1">
    <source>
        <dbReference type="ARBA" id="ARBA00009995"/>
    </source>
</evidence>
<dbReference type="Pfam" id="PF00201">
    <property type="entry name" value="UDPGT"/>
    <property type="match status" value="2"/>
</dbReference>
<name>A0A4W5QGZ9_9TELE</name>
<dbReference type="Ensembl" id="ENSHHUT00000075663.1">
    <property type="protein sequence ID" value="ENSHHUP00000073250.1"/>
    <property type="gene ID" value="ENSHHUG00000043008.1"/>
</dbReference>
<reference evidence="6" key="3">
    <citation type="submission" date="2025-09" db="UniProtKB">
        <authorList>
            <consortium name="Ensembl"/>
        </authorList>
    </citation>
    <scope>IDENTIFICATION</scope>
</reference>
<reference evidence="6" key="2">
    <citation type="submission" date="2025-08" db="UniProtKB">
        <authorList>
            <consortium name="Ensembl"/>
        </authorList>
    </citation>
    <scope>IDENTIFICATION</scope>
</reference>
<evidence type="ECO:0000256" key="2">
    <source>
        <dbReference type="ARBA" id="ARBA00022676"/>
    </source>
</evidence>
<evidence type="ECO:0000256" key="4">
    <source>
        <dbReference type="SAM" id="Phobius"/>
    </source>
</evidence>
<dbReference type="InterPro" id="IPR050271">
    <property type="entry name" value="UDP-glycosyltransferase"/>
</dbReference>
<dbReference type="STRING" id="62062.ENSHHUP00000073250"/>
<sequence>MMTYIGSMTLCLLFLLIMCGSVCHGGKLLVFPGEGSHWLNMDILIKALHSQGHTITVDVLDEPSYRMNMQKLSRLHRDVPMEPLDTALFWIEFVMRHKGAAHLRTESYRMPWYSYHSVDVVLLLLGVVSVLILLLVAIVRYLCVRKCLKRKIKSE</sequence>
<accession>A0A4W5QGZ9</accession>
<protein>
    <submittedName>
        <fullName evidence="6">Uncharacterized protein</fullName>
    </submittedName>
</protein>
<feature type="signal peptide" evidence="5">
    <location>
        <begin position="1"/>
        <end position="25"/>
    </location>
</feature>
<dbReference type="SUPFAM" id="SSF53756">
    <property type="entry name" value="UDP-Glycosyltransferase/glycogen phosphorylase"/>
    <property type="match status" value="1"/>
</dbReference>
<evidence type="ECO:0000256" key="3">
    <source>
        <dbReference type="ARBA" id="ARBA00022679"/>
    </source>
</evidence>
<organism evidence="6 7">
    <name type="scientific">Hucho hucho</name>
    <name type="common">huchen</name>
    <dbReference type="NCBI Taxonomy" id="62062"/>
    <lineage>
        <taxon>Eukaryota</taxon>
        <taxon>Metazoa</taxon>
        <taxon>Chordata</taxon>
        <taxon>Craniata</taxon>
        <taxon>Vertebrata</taxon>
        <taxon>Euteleostomi</taxon>
        <taxon>Actinopterygii</taxon>
        <taxon>Neopterygii</taxon>
        <taxon>Teleostei</taxon>
        <taxon>Protacanthopterygii</taxon>
        <taxon>Salmoniformes</taxon>
        <taxon>Salmonidae</taxon>
        <taxon>Salmoninae</taxon>
        <taxon>Hucho</taxon>
    </lineage>
</organism>
<keyword evidence="4" id="KW-1133">Transmembrane helix</keyword>
<comment type="similarity">
    <text evidence="1">Belongs to the UDP-glycosyltransferase family.</text>
</comment>
<reference evidence="7" key="1">
    <citation type="submission" date="2018-06" db="EMBL/GenBank/DDBJ databases">
        <title>Genome assembly of Danube salmon.</title>
        <authorList>
            <person name="Macqueen D.J."/>
            <person name="Gundappa M.K."/>
        </authorList>
    </citation>
    <scope>NUCLEOTIDE SEQUENCE [LARGE SCALE GENOMIC DNA]</scope>
</reference>
<keyword evidence="7" id="KW-1185">Reference proteome</keyword>
<dbReference type="PANTHER" id="PTHR48043:SF63">
    <property type="entry name" value="UDP GLUCURONOSYLTRANSFERASE 5 FAMILY, POLYPEPTIDE F1-RELATED"/>
    <property type="match status" value="1"/>
</dbReference>
<keyword evidence="5" id="KW-0732">Signal</keyword>
<dbReference type="AlphaFoldDB" id="A0A4W5QGZ9"/>
<dbReference type="Proteomes" id="UP000314982">
    <property type="component" value="Unassembled WGS sequence"/>
</dbReference>